<reference evidence="4" key="3">
    <citation type="journal article" date="2013" name="Nature">
        <title>The zebrafish reference genome sequence and its relationship to the human genome.</title>
        <authorList>
            <consortium name="Genome Reference Consortium Zebrafish"/>
            <person name="Howe K."/>
            <person name="Clark M.D."/>
            <person name="Torroja C.F."/>
            <person name="Torrance J."/>
            <person name="Berthelot C."/>
            <person name="Muffato M."/>
            <person name="Collins J.E."/>
            <person name="Humphray S."/>
            <person name="McLaren K."/>
            <person name="Matthews L."/>
            <person name="McLaren S."/>
            <person name="Sealy I."/>
            <person name="Caccamo M."/>
            <person name="Churcher C."/>
            <person name="Scott C."/>
            <person name="Barrett J.C."/>
            <person name="Koch R."/>
            <person name="Rauch G.J."/>
            <person name="White S."/>
            <person name="Chow W."/>
            <person name="Kilian B."/>
            <person name="Quintais L.T."/>
            <person name="Guerra-Assuncao J.A."/>
            <person name="Zhou Y."/>
            <person name="Gu Y."/>
            <person name="Yen J."/>
            <person name="Vogel J.H."/>
            <person name="Eyre T."/>
            <person name="Redmond S."/>
            <person name="Banerjee R."/>
            <person name="Chi J."/>
            <person name="Fu B."/>
            <person name="Langley E."/>
            <person name="Maguire S.F."/>
            <person name="Laird G.K."/>
            <person name="Lloyd D."/>
            <person name="Kenyon E."/>
            <person name="Donaldson S."/>
            <person name="Sehra H."/>
            <person name="Almeida-King J."/>
            <person name="Loveland J."/>
            <person name="Trevanion S."/>
            <person name="Jones M."/>
            <person name="Quail M."/>
            <person name="Willey D."/>
            <person name="Hunt A."/>
            <person name="Burton J."/>
            <person name="Sims S."/>
            <person name="McLay K."/>
            <person name="Plumb B."/>
            <person name="Davis J."/>
            <person name="Clee C."/>
            <person name="Oliver K."/>
            <person name="Clark R."/>
            <person name="Riddle C."/>
            <person name="Elliot D."/>
            <person name="Eliott D."/>
            <person name="Threadgold G."/>
            <person name="Harden G."/>
            <person name="Ware D."/>
            <person name="Begum S."/>
            <person name="Mortimore B."/>
            <person name="Mortimer B."/>
            <person name="Kerry G."/>
            <person name="Heath P."/>
            <person name="Phillimore B."/>
            <person name="Tracey A."/>
            <person name="Corby N."/>
            <person name="Dunn M."/>
            <person name="Johnson C."/>
            <person name="Wood J."/>
            <person name="Clark S."/>
            <person name="Pelan S."/>
            <person name="Griffiths G."/>
            <person name="Smith M."/>
            <person name="Glithero R."/>
            <person name="Howden P."/>
            <person name="Barker N."/>
            <person name="Lloyd C."/>
            <person name="Stevens C."/>
            <person name="Harley J."/>
            <person name="Holt K."/>
            <person name="Panagiotidis G."/>
            <person name="Lovell J."/>
            <person name="Beasley H."/>
            <person name="Henderson C."/>
            <person name="Gordon D."/>
            <person name="Auger K."/>
            <person name="Wright D."/>
            <person name="Collins J."/>
            <person name="Raisen C."/>
            <person name="Dyer L."/>
            <person name="Leung K."/>
            <person name="Robertson L."/>
            <person name="Ambridge K."/>
            <person name="Leongamornlert D."/>
            <person name="McGuire S."/>
            <person name="Gilderthorp R."/>
            <person name="Griffiths C."/>
            <person name="Manthravadi D."/>
            <person name="Nichol S."/>
            <person name="Barker G."/>
            <person name="Whitehead S."/>
            <person name="Kay M."/>
            <person name="Brown J."/>
            <person name="Murnane C."/>
            <person name="Gray E."/>
            <person name="Humphries M."/>
            <person name="Sycamore N."/>
            <person name="Barker D."/>
            <person name="Saunders D."/>
            <person name="Wallis J."/>
            <person name="Babbage A."/>
            <person name="Hammond S."/>
            <person name="Mashreghi-Mohammadi M."/>
            <person name="Barr L."/>
            <person name="Martin S."/>
            <person name="Wray P."/>
            <person name="Ellington A."/>
            <person name="Matthews N."/>
            <person name="Ellwood M."/>
            <person name="Woodmansey R."/>
            <person name="Clark G."/>
            <person name="Cooper J."/>
            <person name="Cooper J."/>
            <person name="Tromans A."/>
            <person name="Grafham D."/>
            <person name="Skuce C."/>
            <person name="Pandian R."/>
            <person name="Andrews R."/>
            <person name="Harrison E."/>
            <person name="Kimberley A."/>
            <person name="Garnett J."/>
            <person name="Fosker N."/>
            <person name="Hall R."/>
            <person name="Garner P."/>
            <person name="Kelly D."/>
            <person name="Bird C."/>
            <person name="Palmer S."/>
            <person name="Gehring I."/>
            <person name="Berger A."/>
            <person name="Dooley C.M."/>
            <person name="Ersan-Urun Z."/>
            <person name="Eser C."/>
            <person name="Geiger H."/>
            <person name="Geisler M."/>
            <person name="Karotki L."/>
            <person name="Kirn A."/>
            <person name="Konantz J."/>
            <person name="Konantz M."/>
            <person name="Oberlander M."/>
            <person name="Rudolph-Geiger S."/>
            <person name="Teucke M."/>
            <person name="Lanz C."/>
            <person name="Raddatz G."/>
            <person name="Osoegawa K."/>
            <person name="Zhu B."/>
            <person name="Rapp A."/>
            <person name="Widaa S."/>
            <person name="Langford C."/>
            <person name="Yang F."/>
            <person name="Schuster S.C."/>
            <person name="Carter N.P."/>
            <person name="Harrow J."/>
            <person name="Ning Z."/>
            <person name="Herrero J."/>
            <person name="Searle S.M."/>
            <person name="Enright A."/>
            <person name="Geisler R."/>
            <person name="Plasterk R.H."/>
            <person name="Lee C."/>
            <person name="Westerfield M."/>
            <person name="de Jong P.J."/>
            <person name="Zon L.I."/>
            <person name="Postlethwait J.H."/>
            <person name="Nusslein-Volhard C."/>
            <person name="Hubbard T.J."/>
            <person name="Roest Crollius H."/>
            <person name="Rogers J."/>
            <person name="Stemple D.L."/>
        </authorList>
    </citation>
    <scope>NUCLEOTIDE SEQUENCE [LARGE SCALE GENOMIC DNA]</scope>
</reference>
<dbReference type="CDD" id="cd00098">
    <property type="entry name" value="IgC1"/>
    <property type="match status" value="1"/>
</dbReference>
<protein>
    <submittedName>
        <fullName evidence="5">Uncharacterized protein LOC100142650</fullName>
    </submittedName>
    <submittedName>
        <fullName evidence="3">cDNA, clone cssl:d0149</fullName>
    </submittedName>
</protein>
<keyword evidence="1" id="KW-0393">Immunoglobulin domain</keyword>
<dbReference type="PANTHER" id="PTHR23411">
    <property type="entry name" value="TAPASIN"/>
    <property type="match status" value="1"/>
</dbReference>
<dbReference type="OrthoDB" id="8837635at2759"/>
<evidence type="ECO:0000313" key="3">
    <source>
        <dbReference type="EMBL" id="CAM73180.1"/>
    </source>
</evidence>
<name>A4JYJ8_DANRE</name>
<dbReference type="PhylomeDB" id="A4JYJ8"/>
<gene>
    <name evidence="5 6" type="primary">si:ch211-1a19.2</name>
    <name evidence="5" type="synonym">sc:d149</name>
</gene>
<evidence type="ECO:0000313" key="4">
    <source>
        <dbReference type="Proteomes" id="UP000000437"/>
    </source>
</evidence>
<dbReference type="GeneID" id="100142650"/>
<dbReference type="AGR" id="ZFIN:ZDB-GENE-080303-4"/>
<reference evidence="3" key="1">
    <citation type="submission" date="2007-03" db="EMBL/GenBank/DDBJ databases">
        <authorList>
            <person name="Bushell K.M."/>
            <person name="Sollner C."/>
            <person name="Bockett N."/>
            <person name="Wright G.J."/>
        </authorList>
    </citation>
    <scope>NUCLEOTIDE SEQUENCE</scope>
</reference>
<dbReference type="KEGG" id="dre:100142650"/>
<dbReference type="InterPro" id="IPR036179">
    <property type="entry name" value="Ig-like_dom_sf"/>
</dbReference>
<dbReference type="SUPFAM" id="SSF48726">
    <property type="entry name" value="Immunoglobulin"/>
    <property type="match status" value="1"/>
</dbReference>
<reference evidence="5" key="2">
    <citation type="journal article" date="2011" name="Brief. Bioinform.">
        <title>Phylogenetic-based propagation of functional annotations within the Gene Ontology consortium.</title>
        <authorList>
            <person name="Gaudet P."/>
            <person name="Livstone M.S."/>
            <person name="Lewis S.E."/>
            <person name="Thomas P.D."/>
        </authorList>
    </citation>
    <scope>NUCLEOTIDE SEQUENCE</scope>
</reference>
<reference evidence="5" key="4">
    <citation type="submission" date="2025-04" db="UniProtKB">
        <authorList>
            <consortium name="RefSeq"/>
        </authorList>
    </citation>
    <scope>IDENTIFICATION</scope>
</reference>
<evidence type="ECO:0000313" key="6">
    <source>
        <dbReference type="ZFIN" id="ZDB-GENE-080303-4"/>
    </source>
</evidence>
<keyword evidence="4" id="KW-1185">Reference proteome</keyword>
<dbReference type="Pfam" id="PF07654">
    <property type="entry name" value="C1-set"/>
    <property type="match status" value="1"/>
</dbReference>
<dbReference type="ZFIN" id="ZDB-GENE-080303-4">
    <property type="gene designation" value="si:ch211-1a19.2"/>
</dbReference>
<sequence>MNKDRNPISLIAIIVSFLLSYSIALGEKDQMNQMFSRGLRLIVEVPRVHVEHLMIPKVHVLLPAGVEKWRSNKVTLACVITGLQTKGVKITWKVNGATGLKKHVSSPQVHKGPAGTFSAVGLYSVLAHNWSRENVYRCEVSYKGPFYYKKAESTPCSPAERL</sequence>
<dbReference type="AlphaFoldDB" id="A4JYJ8"/>
<organism evidence="3">
    <name type="scientific">Danio rerio</name>
    <name type="common">Zebrafish</name>
    <name type="synonym">Brachydanio rerio</name>
    <dbReference type="NCBI Taxonomy" id="7955"/>
    <lineage>
        <taxon>Eukaryota</taxon>
        <taxon>Metazoa</taxon>
        <taxon>Chordata</taxon>
        <taxon>Craniata</taxon>
        <taxon>Vertebrata</taxon>
        <taxon>Euteleostomi</taxon>
        <taxon>Actinopterygii</taxon>
        <taxon>Neopterygii</taxon>
        <taxon>Teleostei</taxon>
        <taxon>Ostariophysi</taxon>
        <taxon>Cypriniformes</taxon>
        <taxon>Danionidae</taxon>
        <taxon>Danioninae</taxon>
        <taxon>Danio</taxon>
    </lineage>
</organism>
<dbReference type="InterPro" id="IPR050380">
    <property type="entry name" value="Immune_Resp_Modulators"/>
</dbReference>
<dbReference type="Gene3D" id="2.60.40.10">
    <property type="entry name" value="Immunoglobulins"/>
    <property type="match status" value="1"/>
</dbReference>
<dbReference type="InterPro" id="IPR007110">
    <property type="entry name" value="Ig-like_dom"/>
</dbReference>
<dbReference type="Proteomes" id="UP000000437">
    <property type="component" value="Chromosome 11"/>
</dbReference>
<proteinExistence type="evidence at transcript level"/>
<dbReference type="PROSITE" id="PS50835">
    <property type="entry name" value="IG_LIKE"/>
    <property type="match status" value="1"/>
</dbReference>
<evidence type="ECO:0000313" key="5">
    <source>
        <dbReference type="RefSeq" id="NP_001116098.1"/>
    </source>
</evidence>
<dbReference type="EMBL" id="CU458919">
    <property type="protein sequence ID" value="CAM73180.1"/>
    <property type="molecule type" value="mRNA"/>
</dbReference>
<evidence type="ECO:0000256" key="1">
    <source>
        <dbReference type="ARBA" id="ARBA00023319"/>
    </source>
</evidence>
<accession>A4JYJ8</accession>
<feature type="domain" description="Ig-like" evidence="2">
    <location>
        <begin position="56"/>
        <end position="154"/>
    </location>
</feature>
<dbReference type="InterPro" id="IPR003597">
    <property type="entry name" value="Ig_C1-set"/>
</dbReference>
<evidence type="ECO:0000259" key="2">
    <source>
        <dbReference type="PROSITE" id="PS50835"/>
    </source>
</evidence>
<dbReference type="SMART" id="SM00407">
    <property type="entry name" value="IGc1"/>
    <property type="match status" value="1"/>
</dbReference>
<dbReference type="InterPro" id="IPR013783">
    <property type="entry name" value="Ig-like_fold"/>
</dbReference>
<dbReference type="RefSeq" id="NP_001116098.1">
    <property type="nucleotide sequence ID" value="NM_001122626.1"/>
</dbReference>